<organism evidence="8 9">
    <name type="scientific">Pristionchus fissidentatus</name>
    <dbReference type="NCBI Taxonomy" id="1538716"/>
    <lineage>
        <taxon>Eukaryota</taxon>
        <taxon>Metazoa</taxon>
        <taxon>Ecdysozoa</taxon>
        <taxon>Nematoda</taxon>
        <taxon>Chromadorea</taxon>
        <taxon>Rhabditida</taxon>
        <taxon>Rhabditina</taxon>
        <taxon>Diplogasteromorpha</taxon>
        <taxon>Diplogasteroidea</taxon>
        <taxon>Neodiplogasteridae</taxon>
        <taxon>Pristionchus</taxon>
    </lineage>
</organism>
<dbReference type="GO" id="GO:0070336">
    <property type="term" value="F:flap-structured DNA binding"/>
    <property type="evidence" value="ECO:0007669"/>
    <property type="project" value="TreeGrafter"/>
</dbReference>
<dbReference type="PANTHER" id="PTHR15749:SF4">
    <property type="entry name" value="FANCONI-ASSOCIATED NUCLEASE 1"/>
    <property type="match status" value="1"/>
</dbReference>
<comment type="function">
    <text evidence="5">Nuclease required for the repair of DNA interstrand cross-links (ICL). Acts as a 5'-3' exonuclease that anchors at a cut end of DNA and cleaves DNA successively at every third nucleotide, allowing to excise an ICL from one strand through flanking incisions.</text>
</comment>
<keyword evidence="3 5" id="KW-0378">Hydrolase</keyword>
<gene>
    <name evidence="8" type="ORF">PFISCL1PPCAC_2725</name>
</gene>
<evidence type="ECO:0000256" key="3">
    <source>
        <dbReference type="ARBA" id="ARBA00022801"/>
    </source>
</evidence>
<reference evidence="8" key="1">
    <citation type="submission" date="2023-10" db="EMBL/GenBank/DDBJ databases">
        <title>Genome assembly of Pristionchus species.</title>
        <authorList>
            <person name="Yoshida K."/>
            <person name="Sommer R.J."/>
        </authorList>
    </citation>
    <scope>NUCLEOTIDE SEQUENCE</scope>
    <source>
        <strain evidence="8">RS5133</strain>
    </source>
</reference>
<proteinExistence type="inferred from homology"/>
<accession>A0AAV5UZ29</accession>
<comment type="caution">
    <text evidence="8">The sequence shown here is derived from an EMBL/GenBank/DDBJ whole genome shotgun (WGS) entry which is preliminary data.</text>
</comment>
<dbReference type="GO" id="GO:0004528">
    <property type="term" value="F:phosphodiesterase I activity"/>
    <property type="evidence" value="ECO:0007669"/>
    <property type="project" value="UniProtKB-EC"/>
</dbReference>
<feature type="non-terminal residue" evidence="8">
    <location>
        <position position="1"/>
    </location>
</feature>
<keyword evidence="5" id="KW-0464">Manganese</keyword>
<dbReference type="CDD" id="cd22326">
    <property type="entry name" value="FAN1-like"/>
    <property type="match status" value="1"/>
</dbReference>
<keyword evidence="1 5" id="KW-0540">Nuclease</keyword>
<feature type="region of interest" description="Disordered" evidence="6">
    <location>
        <begin position="1"/>
        <end position="29"/>
    </location>
</feature>
<dbReference type="GO" id="GO:0017108">
    <property type="term" value="F:5'-flap endonuclease activity"/>
    <property type="evidence" value="ECO:0007669"/>
    <property type="project" value="TreeGrafter"/>
</dbReference>
<keyword evidence="5" id="KW-0234">DNA repair</keyword>
<dbReference type="GO" id="GO:0046872">
    <property type="term" value="F:metal ion binding"/>
    <property type="evidence" value="ECO:0007669"/>
    <property type="project" value="UniProtKB-KW"/>
</dbReference>
<evidence type="ECO:0000256" key="2">
    <source>
        <dbReference type="ARBA" id="ARBA00022723"/>
    </source>
</evidence>
<dbReference type="InterPro" id="IPR014883">
    <property type="entry name" value="VRR_NUC"/>
</dbReference>
<comment type="cofactor">
    <cofactor evidence="5">
        <name>Mg(2+)</name>
        <dbReference type="ChEBI" id="CHEBI:18420"/>
    </cofactor>
    <cofactor evidence="5">
        <name>Mn(2+)</name>
        <dbReference type="ChEBI" id="CHEBI:29035"/>
    </cofactor>
</comment>
<dbReference type="FunFam" id="3.40.1350.10:FF:000024">
    <property type="entry name" value="Fanconi-associated nuclease"/>
    <property type="match status" value="1"/>
</dbReference>
<comment type="similarity">
    <text evidence="5">Belongs to the FAN1 family.</text>
</comment>
<evidence type="ECO:0000256" key="6">
    <source>
        <dbReference type="SAM" id="MobiDB-lite"/>
    </source>
</evidence>
<dbReference type="GO" id="GO:0036297">
    <property type="term" value="P:interstrand cross-link repair"/>
    <property type="evidence" value="ECO:0007669"/>
    <property type="project" value="InterPro"/>
</dbReference>
<dbReference type="GO" id="GO:0008409">
    <property type="term" value="F:5'-3' exonuclease activity"/>
    <property type="evidence" value="ECO:0007669"/>
    <property type="project" value="TreeGrafter"/>
</dbReference>
<feature type="domain" description="VRR-NUC" evidence="7">
    <location>
        <begin position="601"/>
        <end position="705"/>
    </location>
</feature>
<evidence type="ECO:0000313" key="8">
    <source>
        <dbReference type="EMBL" id="GMT11428.1"/>
    </source>
</evidence>
<dbReference type="SMART" id="SM00990">
    <property type="entry name" value="VRR_NUC"/>
    <property type="match status" value="1"/>
</dbReference>
<sequence>RRKEEKKKKEEEEKRKEEEKKREDAKGKEAPIEGMTKILLRALEDKCVRHEKGMVPSQELVLAPVITLEEEDPQVVPHYVYLVCKIMRRVLSTRTCENRVHDESFWGEDLRKVSKFLSLKDDAKLLFIRLFTRKRGWHLPEKLREKYSYLHDRVDGALFELMKDGFLENGKSALSSSEETLKLCSLDKLRAVAKDFRVDSNKPKPALISSLLQSATTQRQLFTTGTPGNNGRLLVVAKKHLGPVYRTSEGANLFFRALFSLYSPALTDSHLVSEDRTINIISNMMFRMKEIHYEQIPRRAPFPCDRLIGVYGSKEELYQFVGAKDSEERLLRALDRHDVEGAMVEAHRAREILTTMDEKRVTGLRSLPVHHLPYTTEAVLTRIVSRGVDCLERKKDYAAACNWIKFIIKSEVLASLVPHSIGALYERLALDLHFHCEESEEAVDEIKRAFSDPLVPAKNRLNLEERARRILKDDWESRFMLTPPAEIVIEGETIGRDLGDERRNRFVKKDGNGDIIECSVERVALDYFLKHGMEEGLHSEGEIWHLAYKLFFWDIIYCPLVDGVWLCELQAQPLDLDHSLYEARKKAFDDRFEWLRSSNEIDRHAMVDKHWYGAETVAMNEIKSFITACPLETLCGVMEILVKEPRNRRSGFPDLVLWSASKRVITVAEVKGPGDTLSSKQKLWLDYFMREDKERVKAYLCKVTASGRKRLQ</sequence>
<evidence type="ECO:0000256" key="4">
    <source>
        <dbReference type="ARBA" id="ARBA00022842"/>
    </source>
</evidence>
<evidence type="ECO:0000313" key="9">
    <source>
        <dbReference type="Proteomes" id="UP001432322"/>
    </source>
</evidence>
<dbReference type="EMBL" id="BTSY01000001">
    <property type="protein sequence ID" value="GMT11428.1"/>
    <property type="molecule type" value="Genomic_DNA"/>
</dbReference>
<evidence type="ECO:0000256" key="5">
    <source>
        <dbReference type="RuleBase" id="RU365033"/>
    </source>
</evidence>
<keyword evidence="5" id="KW-0227">DNA damage</keyword>
<dbReference type="PANTHER" id="PTHR15749">
    <property type="entry name" value="FANCONI-ASSOCIATED NUCLEASE 1"/>
    <property type="match status" value="1"/>
</dbReference>
<dbReference type="EC" id="3.1.4.1" evidence="5"/>
<dbReference type="AlphaFoldDB" id="A0AAV5UZ29"/>
<dbReference type="Pfam" id="PF08774">
    <property type="entry name" value="VRR_NUC"/>
    <property type="match status" value="1"/>
</dbReference>
<dbReference type="Proteomes" id="UP001432322">
    <property type="component" value="Unassembled WGS sequence"/>
</dbReference>
<protein>
    <recommendedName>
        <fullName evidence="5">Fanconi-associated nuclease</fullName>
        <ecNumber evidence="5">3.1.4.1</ecNumber>
    </recommendedName>
</protein>
<keyword evidence="5" id="KW-0539">Nucleus</keyword>
<dbReference type="InterPro" id="IPR049132">
    <property type="entry name" value="FAN1-like_euk"/>
</dbReference>
<comment type="subcellular location">
    <subcellularLocation>
        <location evidence="5">Nucleus</location>
    </subcellularLocation>
</comment>
<dbReference type="InterPro" id="IPR033315">
    <property type="entry name" value="Fan1-like"/>
</dbReference>
<name>A0AAV5UZ29_9BILA</name>
<comment type="catalytic activity">
    <reaction evidence="5">
        <text>Hydrolytically removes 5'-nucleotides successively from the 3'-hydroxy termini of 3'-hydroxy-terminated oligonucleotides.</text>
        <dbReference type="EC" id="3.1.4.1"/>
    </reaction>
</comment>
<evidence type="ECO:0000256" key="1">
    <source>
        <dbReference type="ARBA" id="ARBA00022722"/>
    </source>
</evidence>
<keyword evidence="9" id="KW-1185">Reference proteome</keyword>
<feature type="compositionally biased region" description="Basic and acidic residues" evidence="6">
    <location>
        <begin position="7"/>
        <end position="29"/>
    </location>
</feature>
<dbReference type="Pfam" id="PF21170">
    <property type="entry name" value="FAN1_TPR"/>
    <property type="match status" value="1"/>
</dbReference>
<keyword evidence="4 5" id="KW-0460">Magnesium</keyword>
<evidence type="ECO:0000259" key="7">
    <source>
        <dbReference type="SMART" id="SM00990"/>
    </source>
</evidence>
<dbReference type="GO" id="GO:0005634">
    <property type="term" value="C:nucleus"/>
    <property type="evidence" value="ECO:0007669"/>
    <property type="project" value="UniProtKB-SubCell"/>
</dbReference>
<dbReference type="InterPro" id="IPR049126">
    <property type="entry name" value="FAN1-like_TPR"/>
</dbReference>
<keyword evidence="2 5" id="KW-0479">Metal-binding</keyword>